<dbReference type="Proteomes" id="UP001567538">
    <property type="component" value="Unassembled WGS sequence"/>
</dbReference>
<organism evidence="16 17">
    <name type="scientific">Salvia divinorum</name>
    <name type="common">Maria pastora</name>
    <name type="synonym">Diviner's sage</name>
    <dbReference type="NCBI Taxonomy" id="28513"/>
    <lineage>
        <taxon>Eukaryota</taxon>
        <taxon>Viridiplantae</taxon>
        <taxon>Streptophyta</taxon>
        <taxon>Embryophyta</taxon>
        <taxon>Tracheophyta</taxon>
        <taxon>Spermatophyta</taxon>
        <taxon>Magnoliopsida</taxon>
        <taxon>eudicotyledons</taxon>
        <taxon>Gunneridae</taxon>
        <taxon>Pentapetalae</taxon>
        <taxon>asterids</taxon>
        <taxon>lamiids</taxon>
        <taxon>Lamiales</taxon>
        <taxon>Lamiaceae</taxon>
        <taxon>Nepetoideae</taxon>
        <taxon>Mentheae</taxon>
        <taxon>Salviinae</taxon>
        <taxon>Salvia</taxon>
        <taxon>Salvia subgen. Calosphace</taxon>
    </lineage>
</organism>
<evidence type="ECO:0000259" key="14">
    <source>
        <dbReference type="Pfam" id="PF08263"/>
    </source>
</evidence>
<dbReference type="InterPro" id="IPR055414">
    <property type="entry name" value="LRR_R13L4/SHOC2-like"/>
</dbReference>
<comment type="subcellular location">
    <subcellularLocation>
        <location evidence="1">Cell membrane</location>
        <topology evidence="1">Single-pass type I membrane protein</topology>
    </subcellularLocation>
</comment>
<evidence type="ECO:0000259" key="15">
    <source>
        <dbReference type="Pfam" id="PF23598"/>
    </source>
</evidence>
<feature type="region of interest" description="Disordered" evidence="11">
    <location>
        <begin position="691"/>
        <end position="718"/>
    </location>
</feature>
<gene>
    <name evidence="16" type="ORF">AAHA92_11284</name>
</gene>
<dbReference type="Pfam" id="PF08263">
    <property type="entry name" value="LRRNT_2"/>
    <property type="match status" value="1"/>
</dbReference>
<dbReference type="SMART" id="SM00369">
    <property type="entry name" value="LRR_TYP"/>
    <property type="match status" value="9"/>
</dbReference>
<proteinExistence type="inferred from homology"/>
<evidence type="ECO:0000313" key="17">
    <source>
        <dbReference type="Proteomes" id="UP001567538"/>
    </source>
</evidence>
<evidence type="ECO:0000256" key="7">
    <source>
        <dbReference type="ARBA" id="ARBA00022737"/>
    </source>
</evidence>
<comment type="similarity">
    <text evidence="2">Belongs to the RLP family.</text>
</comment>
<dbReference type="InterPro" id="IPR003591">
    <property type="entry name" value="Leu-rich_rpt_typical-subtyp"/>
</dbReference>
<evidence type="ECO:0000256" key="5">
    <source>
        <dbReference type="ARBA" id="ARBA00022692"/>
    </source>
</evidence>
<sequence length="785" mass="86410">MVSDKITAIKPLLVLVLVLLFCVFVSGSDAQVRCVESEREALLSFKNGLVDDYGSLSSWRRDECCEWHGVECSIATGHVVALQLDGANLRGKIGSSLLELHHLTYLDLSWIDFGGIPIPRFIGSMKQLRHLHLSTCNFSRTVPPQLGNLTNLRSLDLSANSLTSASLSTHGFALESLEILNLAYNQLDGSLPDVRAFSSLTELHLWGNNFTGTIPLSIGHLPKLQVLDLSYNSLDGLVSESHFIKLDRLKTLDLSFNSLIFDVSPSWSPPFQLERINLAGCSVGPYFPKWIRTQTSVSYLNLSGAGVRDEAPRWLWSASSRLEYLYLSSNQISGTIPNLSSASIVYMDLSYNQFSGPVPLFPANATDVLLFGNMLSGSISSVCETRHDRLSVLLLSNNQLSGEVPNCWGKMPNFYSLNLASNDFSGEIPSSLGALHGLNLLQLHGNNLSGELPHSLRHCRQLRLIDVGGNKLTGEIPTWIGQMRNVQFLSLRGNKLHGSIPHEICNLASIQVLDFSINNLSSMIPDCFNNFTVITSKNATSIVPSLFGMVFDTNNVNKHYGYSSYEWKGRESEYKKNLGLLKLVDFSSNRLSGSIPKSFSSMRGLNSLNLSKNSLTGYIIPDIGKMEMLDSLDLSHNQLSGKIPTSLAEIYTLGVLDLSDNNLSGKISTSTQLQSFNPSVYAGNDGLCGDPLPKCPEDSSRPSTTSSGGNMNEKDDDDNNNFSFMQEVGVSMAFGFIVGFWGVVGSFILKKSWRIAFFNSLDAAGDWFYVEIAVPVLVSKWRRNW</sequence>
<evidence type="ECO:0000256" key="13">
    <source>
        <dbReference type="SAM" id="SignalP"/>
    </source>
</evidence>
<dbReference type="PANTHER" id="PTHR48063">
    <property type="entry name" value="LRR RECEPTOR-LIKE KINASE"/>
    <property type="match status" value="1"/>
</dbReference>
<feature type="compositionally biased region" description="Polar residues" evidence="11">
    <location>
        <begin position="701"/>
        <end position="710"/>
    </location>
</feature>
<evidence type="ECO:0000256" key="3">
    <source>
        <dbReference type="ARBA" id="ARBA00022475"/>
    </source>
</evidence>
<accession>A0ABD1HH48</accession>
<dbReference type="PROSITE" id="PS51450">
    <property type="entry name" value="LRR"/>
    <property type="match status" value="1"/>
</dbReference>
<keyword evidence="10" id="KW-0325">Glycoprotein</keyword>
<feature type="domain" description="Disease resistance R13L4/SHOC-2-like LRR" evidence="15">
    <location>
        <begin position="97"/>
        <end position="315"/>
    </location>
</feature>
<evidence type="ECO:0000256" key="6">
    <source>
        <dbReference type="ARBA" id="ARBA00022729"/>
    </source>
</evidence>
<dbReference type="Gene3D" id="3.80.10.10">
    <property type="entry name" value="Ribonuclease Inhibitor"/>
    <property type="match status" value="3"/>
</dbReference>
<evidence type="ECO:0000256" key="1">
    <source>
        <dbReference type="ARBA" id="ARBA00004251"/>
    </source>
</evidence>
<protein>
    <submittedName>
        <fullName evidence="16">Receptor-like protein EIX1</fullName>
    </submittedName>
</protein>
<dbReference type="InterPro" id="IPR046956">
    <property type="entry name" value="RLP23-like"/>
</dbReference>
<evidence type="ECO:0000313" key="16">
    <source>
        <dbReference type="EMBL" id="KAL1555567.1"/>
    </source>
</evidence>
<feature type="transmembrane region" description="Helical" evidence="12">
    <location>
        <begin position="728"/>
        <end position="749"/>
    </location>
</feature>
<dbReference type="InterPro" id="IPR001611">
    <property type="entry name" value="Leu-rich_rpt"/>
</dbReference>
<keyword evidence="4" id="KW-0433">Leucine-rich repeat</keyword>
<dbReference type="FunFam" id="3.80.10.10:FF:000095">
    <property type="entry name" value="LRR receptor-like serine/threonine-protein kinase GSO1"/>
    <property type="match status" value="2"/>
</dbReference>
<dbReference type="EMBL" id="JBEAFC010000005">
    <property type="protein sequence ID" value="KAL1555567.1"/>
    <property type="molecule type" value="Genomic_DNA"/>
</dbReference>
<evidence type="ECO:0000256" key="10">
    <source>
        <dbReference type="ARBA" id="ARBA00023180"/>
    </source>
</evidence>
<dbReference type="PANTHER" id="PTHR48063:SF101">
    <property type="entry name" value="LRR RECEPTOR-LIKE SERINE_THREONINE-PROTEIN KINASE FLS2"/>
    <property type="match status" value="1"/>
</dbReference>
<keyword evidence="8 12" id="KW-1133">Transmembrane helix</keyword>
<dbReference type="PRINTS" id="PR00019">
    <property type="entry name" value="LEURICHRPT"/>
</dbReference>
<dbReference type="GO" id="GO:0051707">
    <property type="term" value="P:response to other organism"/>
    <property type="evidence" value="ECO:0007669"/>
    <property type="project" value="UniProtKB-ARBA"/>
</dbReference>
<reference evidence="16 17" key="1">
    <citation type="submission" date="2024-06" db="EMBL/GenBank/DDBJ databases">
        <title>A chromosome level genome sequence of Diviner's sage (Salvia divinorum).</title>
        <authorList>
            <person name="Ford S.A."/>
            <person name="Ro D.-K."/>
            <person name="Ness R.W."/>
            <person name="Phillips M.A."/>
        </authorList>
    </citation>
    <scope>NUCLEOTIDE SEQUENCE [LARGE SCALE GENOMIC DNA]</scope>
    <source>
        <strain evidence="16">SAF-2024a</strain>
        <tissue evidence="16">Leaf</tissue>
    </source>
</reference>
<dbReference type="Pfam" id="PF23598">
    <property type="entry name" value="LRR_14"/>
    <property type="match status" value="1"/>
</dbReference>
<evidence type="ECO:0000256" key="2">
    <source>
        <dbReference type="ARBA" id="ARBA00009592"/>
    </source>
</evidence>
<dbReference type="InterPro" id="IPR013210">
    <property type="entry name" value="LRR_N_plant-typ"/>
</dbReference>
<dbReference type="InterPro" id="IPR032675">
    <property type="entry name" value="LRR_dom_sf"/>
</dbReference>
<feature type="signal peptide" evidence="13">
    <location>
        <begin position="1"/>
        <end position="30"/>
    </location>
</feature>
<dbReference type="AlphaFoldDB" id="A0ABD1HH48"/>
<feature type="chain" id="PRO_5044827153" evidence="13">
    <location>
        <begin position="31"/>
        <end position="785"/>
    </location>
</feature>
<dbReference type="SUPFAM" id="SSF52058">
    <property type="entry name" value="L domain-like"/>
    <property type="match status" value="2"/>
</dbReference>
<keyword evidence="9 12" id="KW-0472">Membrane</keyword>
<dbReference type="GO" id="GO:0005886">
    <property type="term" value="C:plasma membrane"/>
    <property type="evidence" value="ECO:0007669"/>
    <property type="project" value="UniProtKB-SubCell"/>
</dbReference>
<evidence type="ECO:0000256" key="11">
    <source>
        <dbReference type="SAM" id="MobiDB-lite"/>
    </source>
</evidence>
<dbReference type="SMART" id="SM00365">
    <property type="entry name" value="LRR_SD22"/>
    <property type="match status" value="5"/>
</dbReference>
<evidence type="ECO:0000256" key="8">
    <source>
        <dbReference type="ARBA" id="ARBA00022989"/>
    </source>
</evidence>
<evidence type="ECO:0000256" key="9">
    <source>
        <dbReference type="ARBA" id="ARBA00023136"/>
    </source>
</evidence>
<keyword evidence="7" id="KW-0677">Repeat</keyword>
<keyword evidence="6 13" id="KW-0732">Signal</keyword>
<comment type="caution">
    <text evidence="16">The sequence shown here is derived from an EMBL/GenBank/DDBJ whole genome shotgun (WGS) entry which is preliminary data.</text>
</comment>
<evidence type="ECO:0000256" key="12">
    <source>
        <dbReference type="SAM" id="Phobius"/>
    </source>
</evidence>
<name>A0ABD1HH48_SALDI</name>
<feature type="domain" description="Leucine-rich repeat-containing N-terminal plant-type" evidence="14">
    <location>
        <begin position="36"/>
        <end position="73"/>
    </location>
</feature>
<dbReference type="GO" id="GO:0006952">
    <property type="term" value="P:defense response"/>
    <property type="evidence" value="ECO:0007669"/>
    <property type="project" value="UniProtKB-ARBA"/>
</dbReference>
<keyword evidence="5 12" id="KW-0812">Transmembrane</keyword>
<dbReference type="Pfam" id="PF00560">
    <property type="entry name" value="LRR_1"/>
    <property type="match status" value="9"/>
</dbReference>
<keyword evidence="17" id="KW-1185">Reference proteome</keyword>
<evidence type="ECO:0000256" key="4">
    <source>
        <dbReference type="ARBA" id="ARBA00022614"/>
    </source>
</evidence>
<dbReference type="FunFam" id="3.80.10.10:FF:000111">
    <property type="entry name" value="LRR receptor-like serine/threonine-protein kinase ERECTA"/>
    <property type="match status" value="1"/>
</dbReference>
<keyword evidence="3" id="KW-1003">Cell membrane</keyword>